<organism evidence="3 4">
    <name type="scientific">Euroglyphus maynei</name>
    <name type="common">Mayne's house dust mite</name>
    <dbReference type="NCBI Taxonomy" id="6958"/>
    <lineage>
        <taxon>Eukaryota</taxon>
        <taxon>Metazoa</taxon>
        <taxon>Ecdysozoa</taxon>
        <taxon>Arthropoda</taxon>
        <taxon>Chelicerata</taxon>
        <taxon>Arachnida</taxon>
        <taxon>Acari</taxon>
        <taxon>Acariformes</taxon>
        <taxon>Sarcoptiformes</taxon>
        <taxon>Astigmata</taxon>
        <taxon>Psoroptidia</taxon>
        <taxon>Analgoidea</taxon>
        <taxon>Pyroglyphidae</taxon>
        <taxon>Pyroglyphinae</taxon>
        <taxon>Euroglyphus</taxon>
    </lineage>
</organism>
<gene>
    <name evidence="3" type="ORF">BLA29_008102</name>
</gene>
<evidence type="ECO:0000256" key="1">
    <source>
        <dbReference type="SAM" id="Phobius"/>
    </source>
</evidence>
<dbReference type="OrthoDB" id="303066at2759"/>
<dbReference type="PANTHER" id="PTHR47049">
    <property type="entry name" value="PIEZO-TYPE MECHANOSENSITIVE ION CHANNEL HOMOLOG"/>
    <property type="match status" value="1"/>
</dbReference>
<protein>
    <recommendedName>
        <fullName evidence="2">Piezo THU9 and anchor domain-containing protein</fullName>
    </recommendedName>
</protein>
<dbReference type="GO" id="GO:0008381">
    <property type="term" value="F:mechanosensitive monoatomic ion channel activity"/>
    <property type="evidence" value="ECO:0007669"/>
    <property type="project" value="InterPro"/>
</dbReference>
<feature type="transmembrane region" description="Helical" evidence="1">
    <location>
        <begin position="122"/>
        <end position="141"/>
    </location>
</feature>
<dbReference type="Pfam" id="PF24874">
    <property type="entry name" value="Piezo_THU9_anchor"/>
    <property type="match status" value="1"/>
</dbReference>
<feature type="domain" description="Piezo THU9 and anchor" evidence="2">
    <location>
        <begin position="9"/>
        <end position="187"/>
    </location>
</feature>
<keyword evidence="1" id="KW-0472">Membrane</keyword>
<evidence type="ECO:0000259" key="2">
    <source>
        <dbReference type="Pfam" id="PF24874"/>
    </source>
</evidence>
<evidence type="ECO:0000313" key="4">
    <source>
        <dbReference type="Proteomes" id="UP000194236"/>
    </source>
</evidence>
<name>A0A1Y3AKM2_EURMA</name>
<dbReference type="EMBL" id="MUJZ01072654">
    <property type="protein sequence ID" value="OTF69002.1"/>
    <property type="molecule type" value="Genomic_DNA"/>
</dbReference>
<dbReference type="InterPro" id="IPR056770">
    <property type="entry name" value="Piezo_THU9_anchor"/>
</dbReference>
<proteinExistence type="predicted"/>
<reference evidence="3 4" key="1">
    <citation type="submission" date="2017-03" db="EMBL/GenBank/DDBJ databases">
        <title>Genome Survey of Euroglyphus maynei.</title>
        <authorList>
            <person name="Arlian L.G."/>
            <person name="Morgan M.S."/>
            <person name="Rider S.D."/>
        </authorList>
    </citation>
    <scope>NUCLEOTIDE SEQUENCE [LARGE SCALE GENOMIC DNA]</scope>
    <source>
        <strain evidence="3">Arlian Lab</strain>
        <tissue evidence="3">Whole body</tissue>
    </source>
</reference>
<dbReference type="InterPro" id="IPR027272">
    <property type="entry name" value="Piezo"/>
</dbReference>
<dbReference type="GO" id="GO:0016020">
    <property type="term" value="C:membrane"/>
    <property type="evidence" value="ECO:0007669"/>
    <property type="project" value="InterPro"/>
</dbReference>
<dbReference type="AlphaFoldDB" id="A0A1Y3AKM2"/>
<keyword evidence="1" id="KW-1133">Transmembrane helix</keyword>
<keyword evidence="1" id="KW-0812">Transmembrane</keyword>
<accession>A0A1Y3AKM2</accession>
<keyword evidence="4" id="KW-1185">Reference proteome</keyword>
<feature type="transmembrane region" description="Helical" evidence="1">
    <location>
        <begin position="23"/>
        <end position="40"/>
    </location>
</feature>
<dbReference type="Proteomes" id="UP000194236">
    <property type="component" value="Unassembled WGS sequence"/>
</dbReference>
<feature type="transmembrane region" description="Helical" evidence="1">
    <location>
        <begin position="90"/>
        <end position="110"/>
    </location>
</feature>
<evidence type="ECO:0000313" key="3">
    <source>
        <dbReference type="EMBL" id="OTF69002.1"/>
    </source>
</evidence>
<feature type="non-terminal residue" evidence="3">
    <location>
        <position position="188"/>
    </location>
</feature>
<sequence>MLLGYSGYSGSEDVARFLEENKIPIGFLITLLIQFAQIIVDRAIYLRKYIKGKLLFQIFSIIFTHLWLFFVLPAMTDKSFTDKTNLPPKLWYIFKCIYFLLSAFQIRSGYPTRILGNTFCKKYNFVNWYLFKVYMLIPFVYDLRMYMDWIWTDTSLVLDEWSLMEDIFVNLYQRKCELRLDEEFPEPR</sequence>
<comment type="caution">
    <text evidence="3">The sequence shown here is derived from an EMBL/GenBank/DDBJ whole genome shotgun (WGS) entry which is preliminary data.</text>
</comment>
<dbReference type="PANTHER" id="PTHR47049:SF2">
    <property type="entry name" value="PIEZO-TYPE MECHANOSENSITIVE ION CHANNEL HOMOLOG"/>
    <property type="match status" value="1"/>
</dbReference>
<feature type="transmembrane region" description="Helical" evidence="1">
    <location>
        <begin position="52"/>
        <end position="70"/>
    </location>
</feature>